<evidence type="ECO:0000259" key="7">
    <source>
        <dbReference type="Pfam" id="PF01248"/>
    </source>
</evidence>
<dbReference type="GO" id="GO:0003723">
    <property type="term" value="F:RNA binding"/>
    <property type="evidence" value="ECO:0007669"/>
    <property type="project" value="InterPro"/>
</dbReference>
<comment type="subcellular location">
    <subcellularLocation>
        <location evidence="1">Nucleus</location>
        <location evidence="1">Nucleolus</location>
    </subcellularLocation>
</comment>
<sequence length="402" mass="46435">MTGEAVNPKAYPLADSQLSITILDLVQQATNYKQLKKGANEATKTLNRGISEFVVMAADAEPLEILLHLPLLAEDKSMRSNETCDRLFSDIERGKPVEVTDSAPQGCDREAPDLRICCQYEESLQCGMALTEGSINPSFHIDLSHSNRSTSKHYTRVRKLESDWEENKDEEKSDQEESEEEEKSDWEENKDEENDNKKEDRRAEETVLKLYTDIKDRNIMEKDYQVEETVLKLYSDIKDRNIDGISEVIGDECQFFSNFLSKYRLLQGKKQVMAFFYWLIMKLGKDIKIIVKPSFKDGMTVGVQWQLECDKSHIQLGKGFSFHVCHMYQGKLLIKNVEMFMEPIFHIEHLRLRTMAFAVSMAEKIFTFLRPGENTRRQAMILLLLALLLLAAAAYYFTRLSF</sequence>
<accession>A0A8S2B0F3</accession>
<dbReference type="SUPFAM" id="SSF55315">
    <property type="entry name" value="L30e-like"/>
    <property type="match status" value="1"/>
</dbReference>
<dbReference type="EMBL" id="LR999457">
    <property type="protein sequence ID" value="CAE6182942.1"/>
    <property type="molecule type" value="Genomic_DNA"/>
</dbReference>
<dbReference type="Pfam" id="PF01248">
    <property type="entry name" value="Ribosomal_L7Ae"/>
    <property type="match status" value="1"/>
</dbReference>
<evidence type="ECO:0000256" key="6">
    <source>
        <dbReference type="SAM" id="Phobius"/>
    </source>
</evidence>
<keyword evidence="3" id="KW-0539">Nucleus</keyword>
<comment type="similarity">
    <text evidence="2">Belongs to the eukaryotic ribosomal protein eL8 family.</text>
</comment>
<proteinExistence type="inferred from homology"/>
<dbReference type="InterPro" id="IPR029064">
    <property type="entry name" value="Ribosomal_eL30-like_sf"/>
</dbReference>
<keyword evidence="9" id="KW-1185">Reference proteome</keyword>
<dbReference type="PRINTS" id="PR00881">
    <property type="entry name" value="L7ARS6FAMILY"/>
</dbReference>
<dbReference type="Proteomes" id="UP000682877">
    <property type="component" value="Chromosome 7"/>
</dbReference>
<dbReference type="GO" id="GO:1990904">
    <property type="term" value="C:ribonucleoprotein complex"/>
    <property type="evidence" value="ECO:0007669"/>
    <property type="project" value="UniProtKB-KW"/>
</dbReference>
<dbReference type="PRINTS" id="PR00883">
    <property type="entry name" value="NUCLEARHMG"/>
</dbReference>
<dbReference type="SUPFAM" id="SSF54427">
    <property type="entry name" value="NTF2-like"/>
    <property type="match status" value="1"/>
</dbReference>
<reference evidence="8" key="1">
    <citation type="submission" date="2021-01" db="EMBL/GenBank/DDBJ databases">
        <authorList>
            <person name="Bezrukov I."/>
        </authorList>
    </citation>
    <scope>NUCLEOTIDE SEQUENCE</scope>
</reference>
<evidence type="ECO:0000313" key="8">
    <source>
        <dbReference type="EMBL" id="CAE6182942.1"/>
    </source>
</evidence>
<keyword evidence="6" id="KW-0472">Membrane</keyword>
<keyword evidence="6" id="KW-0812">Transmembrane</keyword>
<dbReference type="InterPro" id="IPR032710">
    <property type="entry name" value="NTF2-like_dom_sf"/>
</dbReference>
<keyword evidence="4" id="KW-0687">Ribonucleoprotein</keyword>
<evidence type="ECO:0000256" key="1">
    <source>
        <dbReference type="ARBA" id="ARBA00004604"/>
    </source>
</evidence>
<dbReference type="InterPro" id="IPR018492">
    <property type="entry name" value="Ribosomal_eL8/Nhp2"/>
</dbReference>
<dbReference type="PANTHER" id="PTHR33698">
    <property type="entry name" value="NUCLEAR TRANSPORT FACTOR 2 (NTF2)-LIKE PROTEIN"/>
    <property type="match status" value="1"/>
</dbReference>
<dbReference type="Gene3D" id="3.30.1330.30">
    <property type="match status" value="1"/>
</dbReference>
<gene>
    <name evidence="8" type="ORF">AARE701A_LOCUS18761</name>
</gene>
<evidence type="ECO:0000256" key="3">
    <source>
        <dbReference type="ARBA" id="ARBA00023242"/>
    </source>
</evidence>
<feature type="compositionally biased region" description="Acidic residues" evidence="5">
    <location>
        <begin position="163"/>
        <end position="194"/>
    </location>
</feature>
<dbReference type="InterPro" id="IPR004038">
    <property type="entry name" value="Ribosomal_eL8/eL30/eS12/Gad45"/>
</dbReference>
<evidence type="ECO:0000256" key="4">
    <source>
        <dbReference type="ARBA" id="ARBA00023274"/>
    </source>
</evidence>
<dbReference type="InterPro" id="IPR002415">
    <property type="entry name" value="H/ACA_rnp_Nhp2-like"/>
</dbReference>
<dbReference type="AlphaFoldDB" id="A0A8S2B0F3"/>
<feature type="domain" description="Ribosomal protein eL8/eL30/eS12/Gadd45" evidence="7">
    <location>
        <begin position="23"/>
        <end position="77"/>
    </location>
</feature>
<evidence type="ECO:0000313" key="9">
    <source>
        <dbReference type="Proteomes" id="UP000682877"/>
    </source>
</evidence>
<evidence type="ECO:0000256" key="5">
    <source>
        <dbReference type="SAM" id="MobiDB-lite"/>
    </source>
</evidence>
<organism evidence="8 9">
    <name type="scientific">Arabidopsis arenosa</name>
    <name type="common">Sand rock-cress</name>
    <name type="synonym">Cardaminopsis arenosa</name>
    <dbReference type="NCBI Taxonomy" id="38785"/>
    <lineage>
        <taxon>Eukaryota</taxon>
        <taxon>Viridiplantae</taxon>
        <taxon>Streptophyta</taxon>
        <taxon>Embryophyta</taxon>
        <taxon>Tracheophyta</taxon>
        <taxon>Spermatophyta</taxon>
        <taxon>Magnoliopsida</taxon>
        <taxon>eudicotyledons</taxon>
        <taxon>Gunneridae</taxon>
        <taxon>Pentapetalae</taxon>
        <taxon>rosids</taxon>
        <taxon>malvids</taxon>
        <taxon>Brassicales</taxon>
        <taxon>Brassicaceae</taxon>
        <taxon>Camelineae</taxon>
        <taxon>Arabidopsis</taxon>
    </lineage>
</organism>
<dbReference type="PANTHER" id="PTHR33698:SF6">
    <property type="entry name" value="TRANSMEMBRANE PROTEIN"/>
    <property type="match status" value="1"/>
</dbReference>
<feature type="region of interest" description="Disordered" evidence="5">
    <location>
        <begin position="152"/>
        <end position="202"/>
    </location>
</feature>
<name>A0A8S2B0F3_ARAAE</name>
<keyword evidence="6" id="KW-1133">Transmembrane helix</keyword>
<feature type="transmembrane region" description="Helical" evidence="6">
    <location>
        <begin position="379"/>
        <end position="398"/>
    </location>
</feature>
<protein>
    <recommendedName>
        <fullName evidence="7">Ribosomal protein eL8/eL30/eS12/Gadd45 domain-containing protein</fullName>
    </recommendedName>
</protein>
<dbReference type="GO" id="GO:0005730">
    <property type="term" value="C:nucleolus"/>
    <property type="evidence" value="ECO:0007669"/>
    <property type="project" value="UniProtKB-SubCell"/>
</dbReference>
<evidence type="ECO:0000256" key="2">
    <source>
        <dbReference type="ARBA" id="ARBA00007337"/>
    </source>
</evidence>